<evidence type="ECO:0008006" key="3">
    <source>
        <dbReference type="Google" id="ProtNLM"/>
    </source>
</evidence>
<dbReference type="Proteomes" id="UP000661507">
    <property type="component" value="Unassembled WGS sequence"/>
</dbReference>
<dbReference type="GO" id="GO:0015774">
    <property type="term" value="P:polysaccharide transport"/>
    <property type="evidence" value="ECO:0007669"/>
    <property type="project" value="InterPro"/>
</dbReference>
<evidence type="ECO:0000313" key="2">
    <source>
        <dbReference type="Proteomes" id="UP000661507"/>
    </source>
</evidence>
<dbReference type="InterPro" id="IPR007833">
    <property type="entry name" value="Capsule_polysaccharide_synth"/>
</dbReference>
<dbReference type="EMBL" id="BMKW01000010">
    <property type="protein sequence ID" value="GGJ29275.1"/>
    <property type="molecule type" value="Genomic_DNA"/>
</dbReference>
<comment type="caution">
    <text evidence="1">The sequence shown here is derived from an EMBL/GenBank/DDBJ whole genome shotgun (WGS) entry which is preliminary data.</text>
</comment>
<proteinExistence type="predicted"/>
<reference evidence="1" key="1">
    <citation type="journal article" date="2014" name="Int. J. Syst. Evol. Microbiol.">
        <title>Complete genome sequence of Corynebacterium casei LMG S-19264T (=DSM 44701T), isolated from a smear-ripened cheese.</title>
        <authorList>
            <consortium name="US DOE Joint Genome Institute (JGI-PGF)"/>
            <person name="Walter F."/>
            <person name="Albersmeier A."/>
            <person name="Kalinowski J."/>
            <person name="Ruckert C."/>
        </authorList>
    </citation>
    <scope>NUCLEOTIDE SEQUENCE</scope>
    <source>
        <strain evidence="1">CGMCC 1.3617</strain>
    </source>
</reference>
<dbReference type="CDD" id="cd16439">
    <property type="entry name" value="beta_Kdo_transferase_KpsC_2"/>
    <property type="match status" value="1"/>
</dbReference>
<organism evidence="1 2">
    <name type="scientific">Neoroseomonas lacus</name>
    <dbReference type="NCBI Taxonomy" id="287609"/>
    <lineage>
        <taxon>Bacteria</taxon>
        <taxon>Pseudomonadati</taxon>
        <taxon>Pseudomonadota</taxon>
        <taxon>Alphaproteobacteria</taxon>
        <taxon>Acetobacterales</taxon>
        <taxon>Acetobacteraceae</taxon>
        <taxon>Neoroseomonas</taxon>
    </lineage>
</organism>
<evidence type="ECO:0000313" key="1">
    <source>
        <dbReference type="EMBL" id="GGJ29275.1"/>
    </source>
</evidence>
<accession>A0A917KTV9</accession>
<gene>
    <name evidence="1" type="ORF">GCM10011320_40680</name>
</gene>
<sequence length="618" mass="64630">MLVPFGLFRRWPHLPAFWPCEPQRGAAIAMDHDCLLLPGNRPTPMAWGGDVFRVTSGPFAAPAFAGRRVPAILFGALAADPLAAALATAAPDTARAAGLRPLLRAARLGGPPGLPDPGAAALGTGSGEAVLVLDPCDPAASEATWAMWATARAEAAGRPVIACRAPEAPAAARPLLPATRPERLDPWSLIDAAARLHAMPGPTALLATLAGVAVSTPAGTAPDGLAALAALAAAARCADPVRARPIPIEEAIALLGAWRAQESANRRIAVCVGMSFWKRRRMASALASAAGPPAFARTTRAAIAEAARRDGAIAVWSSRAPPGLEPAARAAGIPLLWVEDGFIRSAGLGAGFLPAASLSLDSRRPYYDPAGPSDLEILLATADFPPALLARAAALRAALIARGVTKYNLGGEAPVLPATPGRRRILVPGQVEDDLSVLRGGAGAVRGNLALLQAVRAEDVNAFIAFKPHPDVEAGYRRGAVQRDQAAALADLILDHTPMAPLLTQVDEVHTLTSLTGFEALLRGLRVTCWGQPFYAGWGLTEDRAPIPRRKRRLTLDQLLAGALILYPRYHDPVTELPTTPEALLDRLADPAPWRGGVIAQLRRWQGAAMARLTKGRG</sequence>
<reference evidence="1" key="2">
    <citation type="submission" date="2020-09" db="EMBL/GenBank/DDBJ databases">
        <authorList>
            <person name="Sun Q."/>
            <person name="Zhou Y."/>
        </authorList>
    </citation>
    <scope>NUCLEOTIDE SEQUENCE</scope>
    <source>
        <strain evidence="1">CGMCC 1.3617</strain>
    </source>
</reference>
<dbReference type="Pfam" id="PF05159">
    <property type="entry name" value="Capsule_synth"/>
    <property type="match status" value="1"/>
</dbReference>
<protein>
    <recommendedName>
        <fullName evidence="3">Capsular biosynthesis protein</fullName>
    </recommendedName>
</protein>
<dbReference type="GO" id="GO:0000271">
    <property type="term" value="P:polysaccharide biosynthetic process"/>
    <property type="evidence" value="ECO:0007669"/>
    <property type="project" value="InterPro"/>
</dbReference>
<name>A0A917KTV9_9PROT</name>
<keyword evidence="2" id="KW-1185">Reference proteome</keyword>
<dbReference type="AlphaFoldDB" id="A0A917KTV9"/>